<keyword evidence="2 3" id="KW-0808">Transferase</keyword>
<sequence>MNEQLPATAYLTAVARAEATLDPACDLVDEYAARFAELCPPSVRAITAHTGGLSVVAARTTTIDAMLTRALERRAPGVFVNLGAGFDARPYRLDPGAWPPGCRVVEVDVASILDVKDRLLPPAEAAVPIERVRCDLRFLGDLDRALRPRTEGERLLLLAEGLLTYLPEPQLAGLARTLAGFGASASWICDALSTDSARVLTRASRGAGSKLTMYGLTDVRAFEENGWRCEDISLLPTARVQRSAGPGVGATSQLPDCVLSLRR</sequence>
<dbReference type="PANTHER" id="PTHR43619">
    <property type="entry name" value="S-ADENOSYL-L-METHIONINE-DEPENDENT METHYLTRANSFERASE YKTD-RELATED"/>
    <property type="match status" value="1"/>
</dbReference>
<dbReference type="AlphaFoldDB" id="A0A8J7WP81"/>
<keyword evidence="4" id="KW-1185">Reference proteome</keyword>
<dbReference type="GO" id="GO:0008168">
    <property type="term" value="F:methyltransferase activity"/>
    <property type="evidence" value="ECO:0007669"/>
    <property type="project" value="UniProtKB-KW"/>
</dbReference>
<evidence type="ECO:0000313" key="4">
    <source>
        <dbReference type="Proteomes" id="UP000677913"/>
    </source>
</evidence>
<dbReference type="RefSeq" id="WP_211467221.1">
    <property type="nucleotide sequence ID" value="NZ_JAGSXH010000027.1"/>
</dbReference>
<dbReference type="SUPFAM" id="SSF53335">
    <property type="entry name" value="S-adenosyl-L-methionine-dependent methyltransferases"/>
    <property type="match status" value="1"/>
</dbReference>
<accession>A0A8J7WP81</accession>
<keyword evidence="1 3" id="KW-0489">Methyltransferase</keyword>
<dbReference type="InterPro" id="IPR029063">
    <property type="entry name" value="SAM-dependent_MTases_sf"/>
</dbReference>
<dbReference type="PANTHER" id="PTHR43619:SF2">
    <property type="entry name" value="S-ADENOSYL-L-METHIONINE-DEPENDENT METHYLTRANSFERASES SUPERFAMILY PROTEIN"/>
    <property type="match status" value="1"/>
</dbReference>
<dbReference type="EC" id="2.1.1.-" evidence="3"/>
<evidence type="ECO:0000256" key="2">
    <source>
        <dbReference type="ARBA" id="ARBA00022679"/>
    </source>
</evidence>
<proteinExistence type="predicted"/>
<reference evidence="3" key="1">
    <citation type="submission" date="2021-04" db="EMBL/GenBank/DDBJ databases">
        <title>Genome based classification of Actinospica acidithermotolerans sp. nov., an actinobacterium isolated from an Indonesian hot spring.</title>
        <authorList>
            <person name="Kusuma A.B."/>
            <person name="Putra K.E."/>
            <person name="Nafisah S."/>
            <person name="Loh J."/>
            <person name="Nouioui I."/>
            <person name="Goodfellow M."/>
        </authorList>
    </citation>
    <scope>NUCLEOTIDE SEQUENCE</scope>
    <source>
        <strain evidence="3">DSM 45618</strain>
    </source>
</reference>
<gene>
    <name evidence="3" type="ORF">KGA66_10505</name>
</gene>
<organism evidence="3 4">
    <name type="scientific">Actinocrinis puniceicyclus</name>
    <dbReference type="NCBI Taxonomy" id="977794"/>
    <lineage>
        <taxon>Bacteria</taxon>
        <taxon>Bacillati</taxon>
        <taxon>Actinomycetota</taxon>
        <taxon>Actinomycetes</taxon>
        <taxon>Catenulisporales</taxon>
        <taxon>Actinospicaceae</taxon>
        <taxon>Actinocrinis</taxon>
    </lineage>
</organism>
<evidence type="ECO:0000256" key="1">
    <source>
        <dbReference type="ARBA" id="ARBA00022603"/>
    </source>
</evidence>
<protein>
    <submittedName>
        <fullName evidence="3">Class I SAM-dependent methyltransferase</fullName>
        <ecNumber evidence="3">2.1.1.-</ecNumber>
    </submittedName>
</protein>
<dbReference type="InterPro" id="IPR007213">
    <property type="entry name" value="Ppm1/Ppm2/Tcmp"/>
</dbReference>
<comment type="caution">
    <text evidence="3">The sequence shown here is derived from an EMBL/GenBank/DDBJ whole genome shotgun (WGS) entry which is preliminary data.</text>
</comment>
<dbReference type="EMBL" id="JAGSXH010000027">
    <property type="protein sequence ID" value="MBS2963479.1"/>
    <property type="molecule type" value="Genomic_DNA"/>
</dbReference>
<name>A0A8J7WP81_9ACTN</name>
<dbReference type="GO" id="GO:0032259">
    <property type="term" value="P:methylation"/>
    <property type="evidence" value="ECO:0007669"/>
    <property type="project" value="UniProtKB-KW"/>
</dbReference>
<dbReference type="Pfam" id="PF04072">
    <property type="entry name" value="LCM"/>
    <property type="match status" value="1"/>
</dbReference>
<evidence type="ECO:0000313" key="3">
    <source>
        <dbReference type="EMBL" id="MBS2963479.1"/>
    </source>
</evidence>
<dbReference type="Proteomes" id="UP000677913">
    <property type="component" value="Unassembled WGS sequence"/>
</dbReference>
<dbReference type="Gene3D" id="3.40.50.150">
    <property type="entry name" value="Vaccinia Virus protein VP39"/>
    <property type="match status" value="1"/>
</dbReference>